<dbReference type="AlphaFoldDB" id="A0A816RL35"/>
<evidence type="ECO:0000256" key="5">
    <source>
        <dbReference type="ARBA" id="ARBA00023242"/>
    </source>
</evidence>
<keyword evidence="4 6" id="KW-0508">mRNA splicing</keyword>
<proteinExistence type="inferred from homology"/>
<protein>
    <recommendedName>
        <fullName evidence="6">Pre-mRNA-splicing factor SLU7</fullName>
    </recommendedName>
</protein>
<feature type="compositionally biased region" description="Basic and acidic residues" evidence="7">
    <location>
        <begin position="13"/>
        <end position="25"/>
    </location>
</feature>
<keyword evidence="2 6" id="KW-0507">mRNA processing</keyword>
<evidence type="ECO:0000256" key="3">
    <source>
        <dbReference type="ARBA" id="ARBA00022728"/>
    </source>
</evidence>
<organism evidence="9">
    <name type="scientific">Brassica napus</name>
    <name type="common">Rape</name>
    <dbReference type="NCBI Taxonomy" id="3708"/>
    <lineage>
        <taxon>Eukaryota</taxon>
        <taxon>Viridiplantae</taxon>
        <taxon>Streptophyta</taxon>
        <taxon>Embryophyta</taxon>
        <taxon>Tracheophyta</taxon>
        <taxon>Spermatophyta</taxon>
        <taxon>Magnoliopsida</taxon>
        <taxon>eudicotyledons</taxon>
        <taxon>Gunneridae</taxon>
        <taxon>Pentapetalae</taxon>
        <taxon>rosids</taxon>
        <taxon>malvids</taxon>
        <taxon>Brassicales</taxon>
        <taxon>Brassicaceae</taxon>
        <taxon>Brassiceae</taxon>
        <taxon>Brassica</taxon>
    </lineage>
</organism>
<feature type="compositionally biased region" description="Basic and acidic residues" evidence="7">
    <location>
        <begin position="500"/>
        <end position="513"/>
    </location>
</feature>
<dbReference type="GO" id="GO:0030628">
    <property type="term" value="F:pre-mRNA 3'-splice site binding"/>
    <property type="evidence" value="ECO:0007669"/>
    <property type="project" value="UniProtKB-UniRule"/>
</dbReference>
<dbReference type="InterPro" id="IPR039974">
    <property type="entry name" value="Splicing_factor_SLU7"/>
</dbReference>
<dbReference type="InterPro" id="IPR021715">
    <property type="entry name" value="Slu7_dom"/>
</dbReference>
<accession>A0A816RL35</accession>
<name>A0A816RL35_BRANA</name>
<feature type="region of interest" description="Disordered" evidence="7">
    <location>
        <begin position="13"/>
        <end position="42"/>
    </location>
</feature>
<evidence type="ECO:0000259" key="8">
    <source>
        <dbReference type="Pfam" id="PF11708"/>
    </source>
</evidence>
<reference evidence="9" key="1">
    <citation type="submission" date="2021-01" db="EMBL/GenBank/DDBJ databases">
        <authorList>
            <consortium name="Genoscope - CEA"/>
            <person name="William W."/>
        </authorList>
    </citation>
    <scope>NUCLEOTIDE SEQUENCE</scope>
</reference>
<feature type="compositionally biased region" description="Acidic residues" evidence="7">
    <location>
        <begin position="189"/>
        <end position="202"/>
    </location>
</feature>
<evidence type="ECO:0000313" key="9">
    <source>
        <dbReference type="EMBL" id="CAF2076628.1"/>
    </source>
</evidence>
<comment type="similarity">
    <text evidence="1 6">Belongs to the SLU7 family.</text>
</comment>
<gene>
    <name evidence="9" type="ORF">DARMORV10_C01P40650.1</name>
</gene>
<keyword evidence="5 6" id="KW-0539">Nucleus</keyword>
<feature type="compositionally biased region" description="Basic and acidic residues" evidence="7">
    <location>
        <begin position="203"/>
        <end position="226"/>
    </location>
</feature>
<sequence>MYVIAVGFKSREEHRKQQELEEARKAGLAPAEMDEDGKEINPHIPQYMSSAPWYLNADKPSLKHQRKWKVDPNYTKSWYDRGAKTFQADKYRKGACENCGAMTHKTKLCTERPRKIGAKWTNKNIAPDENIETFDLDYDGKRDRWNGYDTAKYAEVIKRYEARDEARRNFLKEQQLKKLEKKRNKKVDEEESSDADEEEEEDALKHDEAKADESKQMDFSKVEKRVRTTGGGSTGTVRLNLRIREDTAKYLLNLDVNSACYDPKTRSMREDPLPNADPNEKFYAVTTLVEGDNQYRMSREALEFKNLNIHALQLSEKGQEEVIMQAAPSQAELLFKKYKEAKEKLKKQIQETIMEKYGNAAASVEEIPKELLFGQSEREVEYDRCGRVIKGMELSVPKSKYEEDVYINNHTSVWGSWWKDQQWGYKCCQQTIKNSYCTGVAGIEAAEEAADLMRTNIERHAAASNDRSGPVEEKRFVTWGSDTPEDLVLDREKLAEALKKEDERKKEEKDERKRKYNVQWNDQITPEEMEAYRMKRIHEDDPMKNLLH</sequence>
<keyword evidence="3 6" id="KW-0747">Spliceosome</keyword>
<feature type="domain" description="Pre-mRNA-splicing factor SLU7" evidence="8">
    <location>
        <begin position="136"/>
        <end position="416"/>
    </location>
</feature>
<dbReference type="GO" id="GO:0000398">
    <property type="term" value="P:mRNA splicing, via spliceosome"/>
    <property type="evidence" value="ECO:0007669"/>
    <property type="project" value="UniProtKB-UniRule"/>
</dbReference>
<evidence type="ECO:0000256" key="2">
    <source>
        <dbReference type="ARBA" id="ARBA00022664"/>
    </source>
</evidence>
<comment type="subcellular location">
    <subcellularLocation>
        <location evidence="6">Nucleus</location>
    </subcellularLocation>
</comment>
<dbReference type="PANTHER" id="PTHR12942:SF4">
    <property type="entry name" value="PRE-MRNA-SPLICING FACTOR SLU7"/>
    <property type="match status" value="1"/>
</dbReference>
<feature type="region of interest" description="Disordered" evidence="7">
    <location>
        <begin position="179"/>
        <end position="229"/>
    </location>
</feature>
<dbReference type="Pfam" id="PF11708">
    <property type="entry name" value="Slu7"/>
    <property type="match status" value="1"/>
</dbReference>
<dbReference type="EMBL" id="HG994365">
    <property type="protein sequence ID" value="CAF2076628.1"/>
    <property type="molecule type" value="Genomic_DNA"/>
</dbReference>
<comment type="subunit">
    <text evidence="6">Associated with the spliceosome.</text>
</comment>
<comment type="function">
    <text evidence="6">Involved in pre-mRNA splicing.</text>
</comment>
<evidence type="ECO:0000256" key="4">
    <source>
        <dbReference type="ARBA" id="ARBA00023187"/>
    </source>
</evidence>
<dbReference type="Proteomes" id="UP001295469">
    <property type="component" value="Chromosome C01"/>
</dbReference>
<dbReference type="GO" id="GO:0005681">
    <property type="term" value="C:spliceosomal complex"/>
    <property type="evidence" value="ECO:0007669"/>
    <property type="project" value="UniProtKB-UniRule"/>
</dbReference>
<evidence type="ECO:0000256" key="6">
    <source>
        <dbReference type="RuleBase" id="RU367071"/>
    </source>
</evidence>
<evidence type="ECO:0000256" key="1">
    <source>
        <dbReference type="ARBA" id="ARBA00007203"/>
    </source>
</evidence>
<feature type="region of interest" description="Disordered" evidence="7">
    <location>
        <begin position="500"/>
        <end position="519"/>
    </location>
</feature>
<evidence type="ECO:0000256" key="7">
    <source>
        <dbReference type="SAM" id="MobiDB-lite"/>
    </source>
</evidence>
<dbReference type="PANTHER" id="PTHR12942">
    <property type="entry name" value="STEP II SPLICING FACTOR SLU7"/>
    <property type="match status" value="1"/>
</dbReference>